<dbReference type="AlphaFoldDB" id="A0A1I6S4V6"/>
<evidence type="ECO:0000256" key="2">
    <source>
        <dbReference type="SAM" id="SignalP"/>
    </source>
</evidence>
<keyword evidence="5" id="KW-1185">Reference proteome</keyword>
<dbReference type="OrthoDB" id="8631677at2"/>
<feature type="chain" id="PRO_5011596109" evidence="2">
    <location>
        <begin position="29"/>
        <end position="278"/>
    </location>
</feature>
<reference evidence="4 5" key="1">
    <citation type="submission" date="2016-10" db="EMBL/GenBank/DDBJ databases">
        <authorList>
            <person name="de Groot N.N."/>
        </authorList>
    </citation>
    <scope>NUCLEOTIDE SEQUENCE [LARGE SCALE GENOMIC DNA]</scope>
    <source>
        <strain evidence="4 5">DSM 22789</strain>
    </source>
</reference>
<keyword evidence="2" id="KW-0732">Signal</keyword>
<keyword evidence="1" id="KW-1133">Transmembrane helix</keyword>
<dbReference type="Proteomes" id="UP000198785">
    <property type="component" value="Unassembled WGS sequence"/>
</dbReference>
<dbReference type="EMBL" id="FOZZ01000004">
    <property type="protein sequence ID" value="SFS71977.1"/>
    <property type="molecule type" value="Genomic_DNA"/>
</dbReference>
<proteinExistence type="predicted"/>
<keyword evidence="1" id="KW-0472">Membrane</keyword>
<gene>
    <name evidence="4" type="ORF">SAMN05660206_104110</name>
</gene>
<feature type="domain" description="Alpha-galactosidase NEW3" evidence="3">
    <location>
        <begin position="160"/>
        <end position="233"/>
    </location>
</feature>
<organism evidence="4 5">
    <name type="scientific">Sphingobacterium wenxiniae</name>
    <dbReference type="NCBI Taxonomy" id="683125"/>
    <lineage>
        <taxon>Bacteria</taxon>
        <taxon>Pseudomonadati</taxon>
        <taxon>Bacteroidota</taxon>
        <taxon>Sphingobacteriia</taxon>
        <taxon>Sphingobacteriales</taxon>
        <taxon>Sphingobacteriaceae</taxon>
        <taxon>Sphingobacterium</taxon>
    </lineage>
</organism>
<keyword evidence="1" id="KW-0812">Transmembrane</keyword>
<feature type="signal peptide" evidence="2">
    <location>
        <begin position="1"/>
        <end position="28"/>
    </location>
</feature>
<evidence type="ECO:0000256" key="1">
    <source>
        <dbReference type="SAM" id="Phobius"/>
    </source>
</evidence>
<dbReference type="STRING" id="683125.SAMN05660206_104110"/>
<accession>A0A1I6S4V6</accession>
<dbReference type="PANTHER" id="PTHR39198:SF1">
    <property type="entry name" value="ALPHA-GALACTOSIDASE NEW3 DOMAIN-CONTAINING PROTEIN"/>
    <property type="match status" value="1"/>
</dbReference>
<evidence type="ECO:0000313" key="4">
    <source>
        <dbReference type="EMBL" id="SFS71977.1"/>
    </source>
</evidence>
<evidence type="ECO:0000259" key="3">
    <source>
        <dbReference type="Pfam" id="PF10633"/>
    </source>
</evidence>
<evidence type="ECO:0000313" key="5">
    <source>
        <dbReference type="Proteomes" id="UP000198785"/>
    </source>
</evidence>
<dbReference type="Pfam" id="PF10633">
    <property type="entry name" value="NPCBM_assoc"/>
    <property type="match status" value="1"/>
</dbReference>
<dbReference type="InterPro" id="IPR018905">
    <property type="entry name" value="A-galactase_NEW3"/>
</dbReference>
<dbReference type="Gene3D" id="2.60.40.10">
    <property type="entry name" value="Immunoglobulins"/>
    <property type="match status" value="1"/>
</dbReference>
<dbReference type="RefSeq" id="WP_093364757.1">
    <property type="nucleotide sequence ID" value="NZ_FOZZ01000004.1"/>
</dbReference>
<protein>
    <submittedName>
        <fullName evidence="4">NPCBM-associated, NEW3 domain of alpha-galactosidase</fullName>
    </submittedName>
</protein>
<feature type="transmembrane region" description="Helical" evidence="1">
    <location>
        <begin position="252"/>
        <end position="272"/>
    </location>
</feature>
<name>A0A1I6S4V6_9SPHI</name>
<sequence>MLTRLLITRLKHFLFFVLFTGIVNTVTAQTPASDTSSFKTRLMNIEAASSEVFRYNTTIHNASKEELIYDLKADLPPGWLVTFRAEGSQITSLGVSPGQTRDVSVEINAAFAAKPDKYKIPVHAISAKDSLTLHLEAVVKGSYAIELTTPTGKLSEEVVAGGHQEIQLVVKNSGTLPLNDVELSSQLPTQWGCTFEPSSFKQLEPGKSVDVKASLKVPEKTIAGDYVAKLTAKNPNSQAEVSFRIIVKTSLLSGWIGILVILAAIGLIYYLIRKYGRR</sequence>
<dbReference type="InterPro" id="IPR013783">
    <property type="entry name" value="Ig-like_fold"/>
</dbReference>
<dbReference type="PANTHER" id="PTHR39198">
    <property type="entry name" value="HYPOTHETICAL MEMBRANE PROTEIN, CONSERVED"/>
    <property type="match status" value="1"/>
</dbReference>